<evidence type="ECO:0000313" key="2">
    <source>
        <dbReference type="Proteomes" id="UP000184550"/>
    </source>
</evidence>
<proteinExistence type="predicted"/>
<dbReference type="Proteomes" id="UP000184550">
    <property type="component" value="Unassembled WGS sequence"/>
</dbReference>
<organism evidence="1 2">
    <name type="scientific">Planktothrix serta PCC 8927</name>
    <dbReference type="NCBI Taxonomy" id="671068"/>
    <lineage>
        <taxon>Bacteria</taxon>
        <taxon>Bacillati</taxon>
        <taxon>Cyanobacteriota</taxon>
        <taxon>Cyanophyceae</taxon>
        <taxon>Oscillatoriophycideae</taxon>
        <taxon>Oscillatoriales</taxon>
        <taxon>Microcoleaceae</taxon>
        <taxon>Planktothrix</taxon>
    </lineage>
</organism>
<evidence type="ECO:0000313" key="1">
    <source>
        <dbReference type="EMBL" id="VXD23045.1"/>
    </source>
</evidence>
<dbReference type="OrthoDB" id="9940086at2"/>
<dbReference type="EMBL" id="CZCU02000153">
    <property type="protein sequence ID" value="VXD23045.1"/>
    <property type="molecule type" value="Genomic_DNA"/>
</dbReference>
<comment type="caution">
    <text evidence="1">The sequence shown here is derived from an EMBL/GenBank/DDBJ whole genome shotgun (WGS) entry which is preliminary data.</text>
</comment>
<protein>
    <submittedName>
        <fullName evidence="1">Uncharacterized protein</fullName>
    </submittedName>
</protein>
<dbReference type="AlphaFoldDB" id="A0A7Z9C0U2"/>
<accession>A0A7Z9C0U2</accession>
<gene>
    <name evidence="1" type="ORF">PL8927_760250</name>
</gene>
<name>A0A7Z9C0U2_9CYAN</name>
<keyword evidence="2" id="KW-1185">Reference proteome</keyword>
<reference evidence="1" key="1">
    <citation type="submission" date="2019-10" db="EMBL/GenBank/DDBJ databases">
        <authorList>
            <consortium name="Genoscope - CEA"/>
            <person name="William W."/>
        </authorList>
    </citation>
    <scope>NUCLEOTIDE SEQUENCE [LARGE SCALE GENOMIC DNA]</scope>
    <source>
        <strain evidence="1">BBR_PRJEB10992</strain>
    </source>
</reference>
<dbReference type="RefSeq" id="WP_083625342.1">
    <property type="nucleotide sequence ID" value="NZ_LR734878.1"/>
</dbReference>
<sequence length="70" mass="7962">MSNVNEILTINNLQGFSIQEFIELLKDKKTLSVQLSEQEIIVLEISQKLKPLPIVEGYVPSGWKSAIYEN</sequence>